<organism evidence="2 3">
    <name type="scientific">Culex pipiens pipiens</name>
    <name type="common">Northern house mosquito</name>
    <dbReference type="NCBI Taxonomy" id="38569"/>
    <lineage>
        <taxon>Eukaryota</taxon>
        <taxon>Metazoa</taxon>
        <taxon>Ecdysozoa</taxon>
        <taxon>Arthropoda</taxon>
        <taxon>Hexapoda</taxon>
        <taxon>Insecta</taxon>
        <taxon>Pterygota</taxon>
        <taxon>Neoptera</taxon>
        <taxon>Endopterygota</taxon>
        <taxon>Diptera</taxon>
        <taxon>Nematocera</taxon>
        <taxon>Culicoidea</taxon>
        <taxon>Culicidae</taxon>
        <taxon>Culicinae</taxon>
        <taxon>Culicini</taxon>
        <taxon>Culex</taxon>
        <taxon>Culex</taxon>
    </lineage>
</organism>
<sequence>MEVRHNLNWLGWMVVGEGLGGEFRKRARDRCRVKFEFKFCALLTSVARLKDDLACAKMPSKQRRGTGDPRWSPQRCSSTSNDSSPSVSSRPSTSTATHALLLTSLTVFLSNLLSSAHGNPLNPFAPSL</sequence>
<feature type="compositionally biased region" description="Low complexity" evidence="1">
    <location>
        <begin position="77"/>
        <end position="93"/>
    </location>
</feature>
<accession>A0ABD1DWI7</accession>
<feature type="region of interest" description="Disordered" evidence="1">
    <location>
        <begin position="57"/>
        <end position="93"/>
    </location>
</feature>
<reference evidence="2 3" key="1">
    <citation type="submission" date="2024-05" db="EMBL/GenBank/DDBJ databases">
        <title>Culex pipiens pipiens assembly and annotation.</title>
        <authorList>
            <person name="Alout H."/>
            <person name="Durand T."/>
        </authorList>
    </citation>
    <scope>NUCLEOTIDE SEQUENCE [LARGE SCALE GENOMIC DNA]</scope>
    <source>
        <strain evidence="2">HA-2024</strain>
        <tissue evidence="2">Whole body</tissue>
    </source>
</reference>
<keyword evidence="3" id="KW-1185">Reference proteome</keyword>
<gene>
    <name evidence="2" type="ORF">pipiens_005546</name>
</gene>
<evidence type="ECO:0000313" key="2">
    <source>
        <dbReference type="EMBL" id="KAL1403834.1"/>
    </source>
</evidence>
<protein>
    <submittedName>
        <fullName evidence="2">Uncharacterized protein</fullName>
    </submittedName>
</protein>
<dbReference type="Proteomes" id="UP001562425">
    <property type="component" value="Unassembled WGS sequence"/>
</dbReference>
<proteinExistence type="predicted"/>
<name>A0ABD1DWI7_CULPP</name>
<dbReference type="AlphaFoldDB" id="A0ABD1DWI7"/>
<evidence type="ECO:0000256" key="1">
    <source>
        <dbReference type="SAM" id="MobiDB-lite"/>
    </source>
</evidence>
<comment type="caution">
    <text evidence="2">The sequence shown here is derived from an EMBL/GenBank/DDBJ whole genome shotgun (WGS) entry which is preliminary data.</text>
</comment>
<dbReference type="EMBL" id="JBEHCU010001095">
    <property type="protein sequence ID" value="KAL1403834.1"/>
    <property type="molecule type" value="Genomic_DNA"/>
</dbReference>
<evidence type="ECO:0000313" key="3">
    <source>
        <dbReference type="Proteomes" id="UP001562425"/>
    </source>
</evidence>